<dbReference type="Pfam" id="PF24917">
    <property type="entry name" value="BLTP3A_B"/>
    <property type="match status" value="1"/>
</dbReference>
<gene>
    <name evidence="3" type="ORF">DFA_00566</name>
</gene>
<dbReference type="Proteomes" id="UP000007797">
    <property type="component" value="Unassembled WGS sequence"/>
</dbReference>
<feature type="compositionally biased region" description="Polar residues" evidence="2">
    <location>
        <begin position="328"/>
        <end position="338"/>
    </location>
</feature>
<reference evidence="4" key="1">
    <citation type="journal article" date="2011" name="Genome Res.">
        <title>Phylogeny-wide analysis of social amoeba genomes highlights ancient origins for complex intercellular communication.</title>
        <authorList>
            <person name="Heidel A.J."/>
            <person name="Lawal H.M."/>
            <person name="Felder M."/>
            <person name="Schilde C."/>
            <person name="Helps N.R."/>
            <person name="Tunggal B."/>
            <person name="Rivero F."/>
            <person name="John U."/>
            <person name="Schleicher M."/>
            <person name="Eichinger L."/>
            <person name="Platzer M."/>
            <person name="Noegel A.A."/>
            <person name="Schaap P."/>
            <person name="Gloeckner G."/>
        </authorList>
    </citation>
    <scope>NUCLEOTIDE SEQUENCE [LARGE SCALE GENOMIC DNA]</scope>
    <source>
        <strain evidence="4">SH3</strain>
    </source>
</reference>
<dbReference type="OMA" id="KRRIKDW"/>
<evidence type="ECO:0008006" key="5">
    <source>
        <dbReference type="Google" id="ProtNLM"/>
    </source>
</evidence>
<dbReference type="KEGG" id="dfa:DFA_00566"/>
<dbReference type="EMBL" id="GL883010">
    <property type="protein sequence ID" value="EGG20705.1"/>
    <property type="molecule type" value="Genomic_DNA"/>
</dbReference>
<organism evidence="3 4">
    <name type="scientific">Cavenderia fasciculata</name>
    <name type="common">Slime mold</name>
    <name type="synonym">Dictyostelium fasciculatum</name>
    <dbReference type="NCBI Taxonomy" id="261658"/>
    <lineage>
        <taxon>Eukaryota</taxon>
        <taxon>Amoebozoa</taxon>
        <taxon>Evosea</taxon>
        <taxon>Eumycetozoa</taxon>
        <taxon>Dictyostelia</taxon>
        <taxon>Acytosteliales</taxon>
        <taxon>Cavenderiaceae</taxon>
        <taxon>Cavenderia</taxon>
    </lineage>
</organism>
<feature type="coiled-coil region" evidence="1">
    <location>
        <begin position="1103"/>
        <end position="1148"/>
    </location>
</feature>
<dbReference type="PANTHER" id="PTHR22774:SF11">
    <property type="entry name" value="CHOREIN N-TERMINAL DOMAIN-CONTAINING PROTEIN"/>
    <property type="match status" value="1"/>
</dbReference>
<dbReference type="PANTHER" id="PTHR22774">
    <property type="entry name" value="CHOREIN N-TERMINAL DOMAIN-CONTAINING PROTEIN"/>
    <property type="match status" value="1"/>
</dbReference>
<keyword evidence="1" id="KW-0175">Coiled coil</keyword>
<dbReference type="InterPro" id="IPR026728">
    <property type="entry name" value="BLTP3A/B"/>
</dbReference>
<evidence type="ECO:0000256" key="1">
    <source>
        <dbReference type="SAM" id="Coils"/>
    </source>
</evidence>
<accession>F4PSL3</accession>
<dbReference type="OrthoDB" id="43807at2759"/>
<name>F4PSL3_CACFS</name>
<dbReference type="GeneID" id="14873803"/>
<dbReference type="AlphaFoldDB" id="F4PSL3"/>
<sequence length="1175" mass="133249">MEAIVLKVLKKYLKLFIKNFTADNFSLSLLKGEGQLVDLELNENVLQELLLIPAQLRVTQASCDVLTAKVPWTSYKKEPITISLNKIQIDLKEPEVITALQPQFKKFKKKNKNKRNEVTENLQVEAKNIKLSLSTMHGDSLIIEIEDVFVQSTNSNFQVVELSQIKTIDKDQGVESLHKLITAKSISIRVQDCGGMSYNIIEQMPLKVLYSTKRRIKDWIQLNAKVEFLLGFMNLRWNLSQWHFLADLFSQFQSILARAVPAPLALEDNKKKKKKDKKHKLSPPSGSSGEGGSPMAVHRSTPPVSPAVSVDSNYSSVSSSLQSTPSVNNTPTIGNSTGIPMEDAPLPKHSDVTYDFHIERYRLELIDNLTNSTSDINDSGFLFNGDGLHFGLTSNNVNFKPTNEFGEVYYSLPIREMIVSVVLNDILIQEVESFSKKIIKGDLCGHNDQSQKPVNKKYDPSITSISSDGISERIQIHHYHGPYLLKGNLILRKPIITDADPDPLKRLVSVDGKPLPPLIGLELNLHLSHFKLIGDRRAWKRFIAFIIPPDPDLETDSESDSSIIDPTVTNVNATTENDINNNNNNNLNGNTNGVGGDGSTSPQNPFAIKKSLVAKGKKKVSTFKRKFKLGENWKNQIKIILKASETLVVIPEEEEKQDSINPFKGSSTKILLGTFAMRNHSDWKSVPHLYEGLQLIDSNSNPDPITVSGLDHRFSFKMDNFTMNIVESNNTITIIQPASVSLYLRVSRSNNLYHEKRIPKIDISFISSDFNFRLTRYQSNYLDYVAKKYFSPQKMKSLMNSRMKSIKSLAKKRLQIMKNQKLDRTLTIKNKVEKTLQQYYWSVYINVQKGVFYLPLQHLLEPKKSRTEALLSELTLGGAQAGISEDLCEFKVEMLGMALQNKNDGQNVVFKVGRFEANGIEHPKLTTSTSLCPLPVPDDEVIPSRQSDATNLLVTYKRRPKALNSQLILIDNEMADWLTEVNVRLQGMQVKVIKKSVSGLPVEKKPKGLKIPDLQNFITKLVSTWQSKKDDIHNIKKGIQKVKLDIVWGVELGNCEILMGNKSKDKDVYFPKGTIRITDTNRKINARAYKDIEQELLKKTLDSAKSEMEKDDYNERINELEQQLESVKQQQSKELLQMKQEYMSLESKFIQTKMSLAEMEDEREALKFELKKYKK</sequence>
<proteinExistence type="predicted"/>
<feature type="region of interest" description="Disordered" evidence="2">
    <location>
        <begin position="267"/>
        <end position="346"/>
    </location>
</feature>
<feature type="compositionally biased region" description="Basic residues" evidence="2">
    <location>
        <begin position="271"/>
        <end position="281"/>
    </location>
</feature>
<evidence type="ECO:0000256" key="2">
    <source>
        <dbReference type="SAM" id="MobiDB-lite"/>
    </source>
</evidence>
<keyword evidence="4" id="KW-1185">Reference proteome</keyword>
<protein>
    <recommendedName>
        <fullName evidence="5">Chorein N-terminal domain-containing protein</fullName>
    </recommendedName>
</protein>
<evidence type="ECO:0000313" key="4">
    <source>
        <dbReference type="Proteomes" id="UP000007797"/>
    </source>
</evidence>
<evidence type="ECO:0000313" key="3">
    <source>
        <dbReference type="EMBL" id="EGG20705.1"/>
    </source>
</evidence>
<feature type="compositionally biased region" description="Low complexity" evidence="2">
    <location>
        <begin position="308"/>
        <end position="327"/>
    </location>
</feature>
<dbReference type="RefSeq" id="XP_004358555.1">
    <property type="nucleotide sequence ID" value="XM_004358498.1"/>
</dbReference>